<feature type="transmembrane region" description="Helical" evidence="8">
    <location>
        <begin position="95"/>
        <end position="114"/>
    </location>
</feature>
<keyword evidence="5 8" id="KW-0812">Transmembrane</keyword>
<evidence type="ECO:0000256" key="5">
    <source>
        <dbReference type="ARBA" id="ARBA00022692"/>
    </source>
</evidence>
<dbReference type="EMBL" id="AP017470">
    <property type="protein sequence ID" value="BBB32156.1"/>
    <property type="molecule type" value="Genomic_DNA"/>
</dbReference>
<dbReference type="AlphaFoldDB" id="A0A7R6PPU6"/>
<reference evidence="9 10" key="1">
    <citation type="journal article" date="2012" name="Extremophiles">
        <title>Thermotomaculum hydrothermale gen. nov., sp. nov., a novel heterotrophic thermophile within the phylum Acidobacteria from a deep-sea hydrothermal vent chimney in the Southern Okinawa Trough.</title>
        <authorList>
            <person name="Izumi H."/>
            <person name="Nunoura T."/>
            <person name="Miyazaki M."/>
            <person name="Mino S."/>
            <person name="Toki T."/>
            <person name="Takai K."/>
            <person name="Sako Y."/>
            <person name="Sawabe T."/>
            <person name="Nakagawa S."/>
        </authorList>
    </citation>
    <scope>NUCLEOTIDE SEQUENCE [LARGE SCALE GENOMIC DNA]</scope>
    <source>
        <strain evidence="9 10">AC55</strain>
    </source>
</reference>
<feature type="transmembrane region" description="Helical" evidence="8">
    <location>
        <begin position="121"/>
        <end position="138"/>
    </location>
</feature>
<name>A0A7R6PPU6_9BACT</name>
<keyword evidence="6 8" id="KW-1133">Transmembrane helix</keyword>
<gene>
    <name evidence="9" type="ORF">TTHT_0571</name>
</gene>
<evidence type="ECO:0000256" key="6">
    <source>
        <dbReference type="ARBA" id="ARBA00022989"/>
    </source>
</evidence>
<feature type="transmembrane region" description="Helical" evidence="8">
    <location>
        <begin position="294"/>
        <end position="314"/>
    </location>
</feature>
<sequence length="515" mass="60393">MKGKREVIMFSLKRNFKTLLLLILFLAANLLVYTNKMPLYHEEPRRTIIANEMLLRGSYIVPTVCYETYFKKPPLQNWIILFLGKITGKITNFDARLPSVLSFLLTGFFLFFLFDDRKQGFIASLIFLTSYVTLISYANKAEPDILFTSLIFLSYYFWQKSKSLSFFIISSIFMGLAMLTKGISPIFFYPGLVLFYAFKRDNFSKNFLKLVFHFVLSLIFPILWLFLFAEKANLNSLLLVFSNEVSSRMVGSFSFVVLHLITFPLRAFLALFPWSIVFIFIFDKKLTKELKENELFMTSFLIFITSFLIMTVFPGGKGRYFMPAAPFFAITLSFLCPKGYLLKDSIKWFSILFLSAIYFIFSFYVIKHGFVFQGIVLIILGVLLLLFLRFKYYVFDFLVVFSMFLFLFYIHGLYLYRANTKKNYKQIAYRIYTLFPDKRLPVVVDNTLKPEFVSLALNLERITGEFVYSENVIKPNDFYLITSKDKVCKCCKKIFLCNCSSNVPTLYVYHCKKRE</sequence>
<keyword evidence="3" id="KW-0328">Glycosyltransferase</keyword>
<dbReference type="GO" id="GO:0010041">
    <property type="term" value="P:response to iron(III) ion"/>
    <property type="evidence" value="ECO:0007669"/>
    <property type="project" value="TreeGrafter"/>
</dbReference>
<organism evidence="9 10">
    <name type="scientific">Thermotomaculum hydrothermale</name>
    <dbReference type="NCBI Taxonomy" id="981385"/>
    <lineage>
        <taxon>Bacteria</taxon>
        <taxon>Pseudomonadati</taxon>
        <taxon>Acidobacteriota</taxon>
        <taxon>Holophagae</taxon>
        <taxon>Thermotomaculales</taxon>
        <taxon>Thermotomaculaceae</taxon>
        <taxon>Thermotomaculum</taxon>
    </lineage>
</organism>
<feature type="transmembrane region" description="Helical" evidence="8">
    <location>
        <begin position="320"/>
        <end position="336"/>
    </location>
</feature>
<feature type="transmembrane region" description="Helical" evidence="8">
    <location>
        <begin position="249"/>
        <end position="282"/>
    </location>
</feature>
<feature type="transmembrane region" description="Helical" evidence="8">
    <location>
        <begin position="397"/>
        <end position="416"/>
    </location>
</feature>
<accession>A0A7R6PPU6</accession>
<dbReference type="PANTHER" id="PTHR33908:SF3">
    <property type="entry name" value="UNDECAPRENYL PHOSPHATE-ALPHA-4-AMINO-4-DEOXY-L-ARABINOSE ARABINOSYL TRANSFERASE"/>
    <property type="match status" value="1"/>
</dbReference>
<evidence type="ECO:0008006" key="11">
    <source>
        <dbReference type="Google" id="ProtNLM"/>
    </source>
</evidence>
<dbReference type="GO" id="GO:0016763">
    <property type="term" value="F:pentosyltransferase activity"/>
    <property type="evidence" value="ECO:0007669"/>
    <property type="project" value="TreeGrafter"/>
</dbReference>
<dbReference type="GO" id="GO:0009103">
    <property type="term" value="P:lipopolysaccharide biosynthetic process"/>
    <property type="evidence" value="ECO:0007669"/>
    <property type="project" value="UniProtKB-ARBA"/>
</dbReference>
<keyword evidence="2" id="KW-1003">Cell membrane</keyword>
<dbReference type="KEGG" id="thyd:TTHT_0571"/>
<evidence type="ECO:0000256" key="1">
    <source>
        <dbReference type="ARBA" id="ARBA00004651"/>
    </source>
</evidence>
<evidence type="ECO:0000256" key="3">
    <source>
        <dbReference type="ARBA" id="ARBA00022676"/>
    </source>
</evidence>
<dbReference type="PANTHER" id="PTHR33908">
    <property type="entry name" value="MANNOSYLTRANSFERASE YKCB-RELATED"/>
    <property type="match status" value="1"/>
</dbReference>
<evidence type="ECO:0000256" key="4">
    <source>
        <dbReference type="ARBA" id="ARBA00022679"/>
    </source>
</evidence>
<protein>
    <recommendedName>
        <fullName evidence="11">Glycosyltransferase RgtA/B/C/D-like domain-containing protein</fullName>
    </recommendedName>
</protein>
<feature type="transmembrane region" description="Helical" evidence="8">
    <location>
        <begin position="372"/>
        <end position="390"/>
    </location>
</feature>
<dbReference type="Proteomes" id="UP000595564">
    <property type="component" value="Chromosome"/>
</dbReference>
<evidence type="ECO:0000256" key="2">
    <source>
        <dbReference type="ARBA" id="ARBA00022475"/>
    </source>
</evidence>
<evidence type="ECO:0000313" key="9">
    <source>
        <dbReference type="EMBL" id="BBB32156.1"/>
    </source>
</evidence>
<evidence type="ECO:0000256" key="8">
    <source>
        <dbReference type="SAM" id="Phobius"/>
    </source>
</evidence>
<keyword evidence="4" id="KW-0808">Transferase</keyword>
<feature type="transmembrane region" description="Helical" evidence="8">
    <location>
        <begin position="210"/>
        <end position="229"/>
    </location>
</feature>
<evidence type="ECO:0000256" key="7">
    <source>
        <dbReference type="ARBA" id="ARBA00023136"/>
    </source>
</evidence>
<evidence type="ECO:0000313" key="10">
    <source>
        <dbReference type="Proteomes" id="UP000595564"/>
    </source>
</evidence>
<comment type="subcellular location">
    <subcellularLocation>
        <location evidence="1">Cell membrane</location>
        <topology evidence="1">Multi-pass membrane protein</topology>
    </subcellularLocation>
</comment>
<feature type="transmembrane region" description="Helical" evidence="8">
    <location>
        <begin position="348"/>
        <end position="366"/>
    </location>
</feature>
<dbReference type="InterPro" id="IPR050297">
    <property type="entry name" value="LipidA_mod_glycosyltrf_83"/>
</dbReference>
<keyword evidence="7 8" id="KW-0472">Membrane</keyword>
<keyword evidence="10" id="KW-1185">Reference proteome</keyword>
<dbReference type="GO" id="GO:0005886">
    <property type="term" value="C:plasma membrane"/>
    <property type="evidence" value="ECO:0007669"/>
    <property type="project" value="UniProtKB-SubCell"/>
</dbReference>
<feature type="transmembrane region" description="Helical" evidence="8">
    <location>
        <begin position="165"/>
        <end position="198"/>
    </location>
</feature>
<proteinExistence type="predicted"/>